<geneLocation type="plasmid" evidence="1">
    <name>unnamed</name>
</geneLocation>
<reference evidence="1" key="1">
    <citation type="submission" date="2018-01" db="EMBL/GenBank/DDBJ databases">
        <title>Complete Genome Sequence of three strains from Ralstonia solanacearum ecotype Moko sequevar IIA-53 from Brazil.</title>
        <authorList>
            <person name="Silva J.R."/>
            <person name="Albuquerque G.M.R."/>
            <person name="Pais A.K.L."/>
            <person name="Silva A.M.F."/>
            <person name="Boiteux M.E.N.F."/>
            <person name="Souza E.B."/>
            <person name="Mariano R.L.R."/>
        </authorList>
    </citation>
    <scope>NUCLEOTIDE SEQUENCE [LARGE SCALE GENOMIC DNA]</scope>
    <source>
        <strain evidence="1">SFC</strain>
        <plasmid evidence="1">unnamed</plasmid>
    </source>
</reference>
<protein>
    <submittedName>
        <fullName evidence="1">Uncharacterized protein</fullName>
    </submittedName>
</protein>
<keyword evidence="1" id="KW-0614">Plasmid</keyword>
<accession>A0A809E6G4</accession>
<dbReference type="EMBL" id="CP026093">
    <property type="protein sequence ID" value="AYB58049.1"/>
    <property type="molecule type" value="Genomic_DNA"/>
</dbReference>
<evidence type="ECO:0000313" key="1">
    <source>
        <dbReference type="EMBL" id="AYB58049.1"/>
    </source>
</evidence>
<name>A0A809E6G4_RALSL</name>
<organism evidence="1">
    <name type="scientific">Ralstonia solanacearum</name>
    <name type="common">Pseudomonas solanacearum</name>
    <dbReference type="NCBI Taxonomy" id="305"/>
    <lineage>
        <taxon>Bacteria</taxon>
        <taxon>Pseudomonadati</taxon>
        <taxon>Pseudomonadota</taxon>
        <taxon>Betaproteobacteria</taxon>
        <taxon>Burkholderiales</taxon>
        <taxon>Burkholderiaceae</taxon>
        <taxon>Ralstonia</taxon>
        <taxon>Ralstonia solanacearum species complex</taxon>
    </lineage>
</organism>
<sequence length="75" mass="8426">MYPALAHGQSGGVGRDRLAPPVWRWPASVRCSSISIDAASTRYRGRDGRLRLSYWPGRFQRHRRQSAPGWSDSAS</sequence>
<proteinExistence type="predicted"/>
<gene>
    <name evidence="1" type="ORF">C2L97_18725</name>
</gene>
<dbReference type="AlphaFoldDB" id="A0A809E6G4"/>